<dbReference type="EMBL" id="JAGMVJ010000001">
    <property type="protein sequence ID" value="KAH7095178.1"/>
    <property type="molecule type" value="Genomic_DNA"/>
</dbReference>
<keyword evidence="3 6" id="KW-1133">Transmembrane helix</keyword>
<dbReference type="PANTHER" id="PTHR33048">
    <property type="entry name" value="PTH11-LIKE INTEGRAL MEMBRANE PROTEIN (AFU_ORTHOLOGUE AFUA_5G11245)"/>
    <property type="match status" value="1"/>
</dbReference>
<evidence type="ECO:0000313" key="8">
    <source>
        <dbReference type="EMBL" id="KAH7095178.1"/>
    </source>
</evidence>
<evidence type="ECO:0000313" key="9">
    <source>
        <dbReference type="Proteomes" id="UP000813461"/>
    </source>
</evidence>
<evidence type="ECO:0000256" key="2">
    <source>
        <dbReference type="ARBA" id="ARBA00022692"/>
    </source>
</evidence>
<feature type="domain" description="Rhodopsin" evidence="7">
    <location>
        <begin position="24"/>
        <end position="266"/>
    </location>
</feature>
<dbReference type="InterPro" id="IPR052337">
    <property type="entry name" value="SAT4-like"/>
</dbReference>
<feature type="transmembrane region" description="Helical" evidence="6">
    <location>
        <begin position="131"/>
        <end position="152"/>
    </location>
</feature>
<dbReference type="PANTHER" id="PTHR33048:SF166">
    <property type="entry name" value="PTH11-LIKE INTEGRAL MEMBRANE PROTEIN"/>
    <property type="match status" value="1"/>
</dbReference>
<dbReference type="Proteomes" id="UP000813461">
    <property type="component" value="Unassembled WGS sequence"/>
</dbReference>
<evidence type="ECO:0000256" key="1">
    <source>
        <dbReference type="ARBA" id="ARBA00004141"/>
    </source>
</evidence>
<gene>
    <name evidence="8" type="ORF">FB567DRAFT_21958</name>
</gene>
<feature type="transmembrane region" description="Helical" evidence="6">
    <location>
        <begin position="212"/>
        <end position="232"/>
    </location>
</feature>
<feature type="transmembrane region" description="Helical" evidence="6">
    <location>
        <begin position="177"/>
        <end position="200"/>
    </location>
</feature>
<keyword evidence="2 6" id="KW-0812">Transmembrane</keyword>
<dbReference type="Pfam" id="PF20684">
    <property type="entry name" value="Fung_rhodopsin"/>
    <property type="match status" value="1"/>
</dbReference>
<feature type="transmembrane region" description="Helical" evidence="6">
    <location>
        <begin position="6"/>
        <end position="28"/>
    </location>
</feature>
<evidence type="ECO:0000256" key="4">
    <source>
        <dbReference type="ARBA" id="ARBA00023136"/>
    </source>
</evidence>
<comment type="caution">
    <text evidence="8">The sequence shown here is derived from an EMBL/GenBank/DDBJ whole genome shotgun (WGS) entry which is preliminary data.</text>
</comment>
<feature type="transmembrane region" description="Helical" evidence="6">
    <location>
        <begin position="40"/>
        <end position="61"/>
    </location>
</feature>
<organism evidence="8 9">
    <name type="scientific">Paraphoma chrysanthemicola</name>
    <dbReference type="NCBI Taxonomy" id="798071"/>
    <lineage>
        <taxon>Eukaryota</taxon>
        <taxon>Fungi</taxon>
        <taxon>Dikarya</taxon>
        <taxon>Ascomycota</taxon>
        <taxon>Pezizomycotina</taxon>
        <taxon>Dothideomycetes</taxon>
        <taxon>Pleosporomycetidae</taxon>
        <taxon>Pleosporales</taxon>
        <taxon>Pleosporineae</taxon>
        <taxon>Phaeosphaeriaceae</taxon>
        <taxon>Paraphoma</taxon>
    </lineage>
</organism>
<name>A0A8K0RL34_9PLEO</name>
<feature type="transmembrane region" description="Helical" evidence="6">
    <location>
        <begin position="101"/>
        <end position="119"/>
    </location>
</feature>
<comment type="subcellular location">
    <subcellularLocation>
        <location evidence="1">Membrane</location>
        <topology evidence="1">Multi-pass membrane protein</topology>
    </subcellularLocation>
</comment>
<sequence>MAFDYVSWVSLYVCLVLSLLLIAVRLVLRRVRGQSFTRGDYWCLATAVFIVIRLVANHYLLVFGSTRTLSKDLRKSLIEGNDDEKLSQKITGSKLVLCTRSVLICILWSAKMAVLDLLARLIMKLPFERKMLYGFWAVLLATFIPSVVTVFAGCQPFKLYWQIFPDPGTCVRGDEWIYTYEICNICTDLLLMAVPLSLIISTKIALMQRLRILLLFSIGVILIVFSIVRIIQGKSATTQYAHTLWASLEVLFGTIVAVTPTIYALAHNIREETTYGKSHLSVKNQGSRIFPGSMVDGDKYTARVWTELEDGMSRRDDTSDRGILVRTDMETQDLPKT</sequence>
<proteinExistence type="inferred from homology"/>
<dbReference type="InterPro" id="IPR049326">
    <property type="entry name" value="Rhodopsin_dom_fungi"/>
</dbReference>
<protein>
    <recommendedName>
        <fullName evidence="7">Rhodopsin domain-containing protein</fullName>
    </recommendedName>
</protein>
<feature type="transmembrane region" description="Helical" evidence="6">
    <location>
        <begin position="244"/>
        <end position="266"/>
    </location>
</feature>
<dbReference type="GO" id="GO:0016020">
    <property type="term" value="C:membrane"/>
    <property type="evidence" value="ECO:0007669"/>
    <property type="project" value="UniProtKB-SubCell"/>
</dbReference>
<accession>A0A8K0RL34</accession>
<evidence type="ECO:0000259" key="7">
    <source>
        <dbReference type="Pfam" id="PF20684"/>
    </source>
</evidence>
<dbReference type="AlphaFoldDB" id="A0A8K0RL34"/>
<evidence type="ECO:0000256" key="5">
    <source>
        <dbReference type="ARBA" id="ARBA00038359"/>
    </source>
</evidence>
<evidence type="ECO:0000256" key="3">
    <source>
        <dbReference type="ARBA" id="ARBA00022989"/>
    </source>
</evidence>
<dbReference type="OrthoDB" id="2988756at2759"/>
<evidence type="ECO:0000256" key="6">
    <source>
        <dbReference type="SAM" id="Phobius"/>
    </source>
</evidence>
<reference evidence="8" key="1">
    <citation type="journal article" date="2021" name="Nat. Commun.">
        <title>Genetic determinants of endophytism in the Arabidopsis root mycobiome.</title>
        <authorList>
            <person name="Mesny F."/>
            <person name="Miyauchi S."/>
            <person name="Thiergart T."/>
            <person name="Pickel B."/>
            <person name="Atanasova L."/>
            <person name="Karlsson M."/>
            <person name="Huettel B."/>
            <person name="Barry K.W."/>
            <person name="Haridas S."/>
            <person name="Chen C."/>
            <person name="Bauer D."/>
            <person name="Andreopoulos W."/>
            <person name="Pangilinan J."/>
            <person name="LaButti K."/>
            <person name="Riley R."/>
            <person name="Lipzen A."/>
            <person name="Clum A."/>
            <person name="Drula E."/>
            <person name="Henrissat B."/>
            <person name="Kohler A."/>
            <person name="Grigoriev I.V."/>
            <person name="Martin F.M."/>
            <person name="Hacquard S."/>
        </authorList>
    </citation>
    <scope>NUCLEOTIDE SEQUENCE</scope>
    <source>
        <strain evidence="8">MPI-SDFR-AT-0120</strain>
    </source>
</reference>
<comment type="similarity">
    <text evidence="5">Belongs to the SAT4 family.</text>
</comment>
<keyword evidence="4 6" id="KW-0472">Membrane</keyword>
<keyword evidence="9" id="KW-1185">Reference proteome</keyword>